<dbReference type="AlphaFoldDB" id="A0A140PVC0"/>
<gene>
    <name evidence="8" type="ORF">FSDG_01143</name>
</gene>
<dbReference type="eggNOG" id="COG3486">
    <property type="taxonomic scope" value="Bacteria"/>
</dbReference>
<sequence length="424" mass="48631">MIFDLVGIGAGPFNLSLGILLKDTKLKSLFLDKKTDFFWHSGMKLKFATIQNSNLKDLVSLVKPTSEYSFFNFLYETGRLESHIIANFSFTLRWEYEQYLQWVISKLDTVRMGNEVKLIKECEEGFEIILKTDSQKPIFAKNISVALGVKPLIPEFLENNLSERIFHNSEYQFHSKKGAKNILIVGGGQSALEIIIDLFNDKNNDIESITMVYREPFTHQMEDSQFAEDKIYTEMGLSNFYKLPSELKENLNKQYRFASDGASPHTIEEGYQMLYANRYSKIGKQIKFNIYSECSVCDVTETDKDLDIKVAIENIYSKNQKIISADMIILATGYKQYFPKEIFSDEILSKIKKDNNYNVCISEDYSLKYEGKGKIFYLNGGKHTHGVVDPNLSLNASRARKIVLSLDKTFPKPVKQDTIFGGII</sequence>
<reference evidence="8 9" key="1">
    <citation type="submission" date="2013-11" db="EMBL/GenBank/DDBJ databases">
        <title>The Genome Sequence of Fusobacterium sp. 7_1.</title>
        <authorList>
            <consortium name="The Broad Institute Genome Sequencing Platform"/>
            <person name="Earl A."/>
            <person name="Ward D."/>
            <person name="Feldgarden M."/>
            <person name="Gevers D."/>
            <person name="Strauss J."/>
            <person name="Ambrose C.E."/>
            <person name="Allen-Vercoe E."/>
            <person name="Walker B."/>
            <person name="Young S.K."/>
            <person name="Zeng Q."/>
            <person name="Gargeya S."/>
            <person name="Fitzgerald M."/>
            <person name="Haas B."/>
            <person name="Abouelleil A."/>
            <person name="Alvarado L."/>
            <person name="Arachchi H.M."/>
            <person name="Berlin A.M."/>
            <person name="Chapman S.B."/>
            <person name="Goldberg J."/>
            <person name="Griggs A."/>
            <person name="Gujja S."/>
            <person name="Hansen M."/>
            <person name="Howarth C."/>
            <person name="Imamovic A."/>
            <person name="Larimer J."/>
            <person name="McCowen C."/>
            <person name="Montmayeur A."/>
            <person name="Murphy C."/>
            <person name="Neiman D."/>
            <person name="Pearson M."/>
            <person name="Priest M."/>
            <person name="Roberts A."/>
            <person name="Saif S."/>
            <person name="Shea T."/>
            <person name="Sisk P."/>
            <person name="Sykes S."/>
            <person name="Wortman J."/>
            <person name="Nusbaum C."/>
            <person name="Birren B."/>
        </authorList>
    </citation>
    <scope>NUCLEOTIDE SEQUENCE [LARGE SCALE GENOMIC DNA]</scope>
    <source>
        <strain evidence="8 9">7_1</strain>
    </source>
</reference>
<evidence type="ECO:0000313" key="8">
    <source>
        <dbReference type="EMBL" id="EEO42584.1"/>
    </source>
</evidence>
<dbReference type="RefSeq" id="WP_008701286.1">
    <property type="nucleotide sequence ID" value="NZ_AKBT01000001.1"/>
</dbReference>
<evidence type="ECO:0000256" key="6">
    <source>
        <dbReference type="ARBA" id="ARBA00022857"/>
    </source>
</evidence>
<keyword evidence="5" id="KW-0274">FAD</keyword>
<evidence type="ECO:0000313" key="9">
    <source>
        <dbReference type="Proteomes" id="UP000002799"/>
    </source>
</evidence>
<dbReference type="GO" id="GO:0016491">
    <property type="term" value="F:oxidoreductase activity"/>
    <property type="evidence" value="ECO:0007669"/>
    <property type="project" value="UniProtKB-KW"/>
</dbReference>
<evidence type="ECO:0000256" key="2">
    <source>
        <dbReference type="ARBA" id="ARBA00004924"/>
    </source>
</evidence>
<organism evidence="8">
    <name type="scientific">Fusobacterium animalis 7_1</name>
    <dbReference type="NCBI Taxonomy" id="457405"/>
    <lineage>
        <taxon>Bacteria</taxon>
        <taxon>Fusobacteriati</taxon>
        <taxon>Fusobacteriota</taxon>
        <taxon>Fusobacteriia</taxon>
        <taxon>Fusobacteriales</taxon>
        <taxon>Fusobacteriaceae</taxon>
        <taxon>Fusobacterium</taxon>
    </lineage>
</organism>
<comment type="similarity">
    <text evidence="3">Belongs to the lysine N(6)-hydroxylase/L-ornithine N(5)-oxygenase family.</text>
</comment>
<dbReference type="EMBL" id="CP007062">
    <property type="protein sequence ID" value="EEO42584.1"/>
    <property type="molecule type" value="Genomic_DNA"/>
</dbReference>
<comment type="pathway">
    <text evidence="2">Siderophore biosynthesis.</text>
</comment>
<dbReference type="PANTHER" id="PTHR42802">
    <property type="entry name" value="MONOOXYGENASE"/>
    <property type="match status" value="1"/>
</dbReference>
<keyword evidence="4" id="KW-0285">Flavoprotein</keyword>
<evidence type="ECO:0000256" key="7">
    <source>
        <dbReference type="ARBA" id="ARBA00023002"/>
    </source>
</evidence>
<dbReference type="Pfam" id="PF13434">
    <property type="entry name" value="Lys_Orn_oxgnase"/>
    <property type="match status" value="1"/>
</dbReference>
<dbReference type="InterPro" id="IPR025700">
    <property type="entry name" value="Lys/Orn_oxygenase"/>
</dbReference>
<dbReference type="Proteomes" id="UP000002799">
    <property type="component" value="Chromosome"/>
</dbReference>
<evidence type="ECO:0000256" key="3">
    <source>
        <dbReference type="ARBA" id="ARBA00007588"/>
    </source>
</evidence>
<dbReference type="Gene3D" id="3.50.50.60">
    <property type="entry name" value="FAD/NAD(P)-binding domain"/>
    <property type="match status" value="1"/>
</dbReference>
<accession>A0A140PVC0</accession>
<evidence type="ECO:0000256" key="4">
    <source>
        <dbReference type="ARBA" id="ARBA00022630"/>
    </source>
</evidence>
<dbReference type="PANTHER" id="PTHR42802:SF1">
    <property type="entry name" value="L-ORNITHINE N(5)-MONOOXYGENASE"/>
    <property type="match status" value="1"/>
</dbReference>
<proteinExistence type="inferred from homology"/>
<evidence type="ECO:0008006" key="10">
    <source>
        <dbReference type="Google" id="ProtNLM"/>
    </source>
</evidence>
<dbReference type="SUPFAM" id="SSF51905">
    <property type="entry name" value="FAD/NAD(P)-binding domain"/>
    <property type="match status" value="1"/>
</dbReference>
<evidence type="ECO:0000256" key="5">
    <source>
        <dbReference type="ARBA" id="ARBA00022827"/>
    </source>
</evidence>
<protein>
    <recommendedName>
        <fullName evidence="10">L-lysine 6-monooxygenase</fullName>
    </recommendedName>
</protein>
<evidence type="ECO:0000256" key="1">
    <source>
        <dbReference type="ARBA" id="ARBA00001974"/>
    </source>
</evidence>
<keyword evidence="7" id="KW-0560">Oxidoreductase</keyword>
<name>A0A140PVC0_9FUSO</name>
<dbReference type="HOGENOM" id="CLU_020931_0_0_0"/>
<comment type="cofactor">
    <cofactor evidence="1">
        <name>FAD</name>
        <dbReference type="ChEBI" id="CHEBI:57692"/>
    </cofactor>
</comment>
<dbReference type="KEGG" id="fne:FSDG_01143"/>
<keyword evidence="6" id="KW-0521">NADP</keyword>
<dbReference type="InterPro" id="IPR036188">
    <property type="entry name" value="FAD/NAD-bd_sf"/>
</dbReference>